<protein>
    <submittedName>
        <fullName evidence="1">Uncharacterized protein</fullName>
    </submittedName>
</protein>
<reference evidence="1" key="1">
    <citation type="submission" date="2015-03" db="EMBL/GenBank/DDBJ databases">
        <title>MIGS Cultured Bacterial/Archaeal sample from Brevibacillus laterosporus.</title>
        <authorList>
            <person name="Zeng D."/>
            <person name="Zhu L."/>
            <person name="Dong G."/>
            <person name="Ye W."/>
            <person name="Ren D."/>
            <person name="Wu L."/>
            <person name="Xu J."/>
            <person name="Li G."/>
            <person name="Guo L."/>
        </authorList>
    </citation>
    <scope>NUCLEOTIDE SEQUENCE</scope>
    <source>
        <strain evidence="1">B9</strain>
        <plasmid evidence="1">unnamed2</plasmid>
    </source>
</reference>
<evidence type="ECO:0000313" key="1">
    <source>
        <dbReference type="EMBL" id="AKF96018.1"/>
    </source>
</evidence>
<organism evidence="1">
    <name type="scientific">Brevibacillus laterosporus</name>
    <name type="common">Bacillus laterosporus</name>
    <dbReference type="NCBI Taxonomy" id="1465"/>
    <lineage>
        <taxon>Bacteria</taxon>
        <taxon>Bacillati</taxon>
        <taxon>Bacillota</taxon>
        <taxon>Bacilli</taxon>
        <taxon>Bacillales</taxon>
        <taxon>Paenibacillaceae</taxon>
        <taxon>Brevibacillus</taxon>
    </lineage>
</organism>
<name>A0A0F7EJ94_BRELA</name>
<geneLocation type="plasmid" evidence="1">
    <name>unnamed2</name>
</geneLocation>
<keyword evidence="1" id="KW-0614">Plasmid</keyword>
<sequence>MRTDFGNNFYFNFSLKPFSSSKIGNFVRLANFDIKKAKYPYERNLASFHYILFKGANNLYESIY</sequence>
<gene>
    <name evidence="1" type="ORF">EX87_20880</name>
</gene>
<dbReference type="AlphaFoldDB" id="A0A0F7EJ94"/>
<proteinExistence type="predicted"/>
<dbReference type="EMBL" id="CP011076">
    <property type="protein sequence ID" value="AKF96018.1"/>
    <property type="molecule type" value="Genomic_DNA"/>
</dbReference>
<accession>A0A0F7EJ94</accession>